<evidence type="ECO:0000256" key="3">
    <source>
        <dbReference type="ARBA" id="ARBA00022691"/>
    </source>
</evidence>
<dbReference type="PROSITE" id="PS51633">
    <property type="entry name" value="CXC"/>
    <property type="match status" value="1"/>
</dbReference>
<evidence type="ECO:0000256" key="5">
    <source>
        <dbReference type="ARBA" id="ARBA00023163"/>
    </source>
</evidence>
<dbReference type="SUPFAM" id="SSF82199">
    <property type="entry name" value="SET domain"/>
    <property type="match status" value="1"/>
</dbReference>
<dbReference type="GO" id="GO:0031507">
    <property type="term" value="P:heterochromatin formation"/>
    <property type="evidence" value="ECO:0007669"/>
    <property type="project" value="TreeGrafter"/>
</dbReference>
<dbReference type="GO" id="GO:0032259">
    <property type="term" value="P:methylation"/>
    <property type="evidence" value="ECO:0007669"/>
    <property type="project" value="UniProtKB-KW"/>
</dbReference>
<dbReference type="GO" id="GO:0003682">
    <property type="term" value="F:chromatin binding"/>
    <property type="evidence" value="ECO:0007669"/>
    <property type="project" value="TreeGrafter"/>
</dbReference>
<proteinExistence type="predicted"/>
<feature type="compositionally biased region" description="Acidic residues" evidence="6">
    <location>
        <begin position="1130"/>
        <end position="1167"/>
    </location>
</feature>
<dbReference type="Pfam" id="PF00856">
    <property type="entry name" value="SET"/>
    <property type="match status" value="1"/>
</dbReference>
<evidence type="ECO:0000259" key="7">
    <source>
        <dbReference type="PROSITE" id="PS50280"/>
    </source>
</evidence>
<protein>
    <submittedName>
        <fullName evidence="9">Histone-lysine N-methyltransferase</fullName>
    </submittedName>
</protein>
<name>A0A8H8R5E1_9HELO</name>
<evidence type="ECO:0000313" key="10">
    <source>
        <dbReference type="Proteomes" id="UP000431533"/>
    </source>
</evidence>
<keyword evidence="10" id="KW-1185">Reference proteome</keyword>
<dbReference type="PROSITE" id="PS50280">
    <property type="entry name" value="SET"/>
    <property type="match status" value="1"/>
</dbReference>
<evidence type="ECO:0000256" key="1">
    <source>
        <dbReference type="ARBA" id="ARBA00022603"/>
    </source>
</evidence>
<dbReference type="GO" id="GO:0005634">
    <property type="term" value="C:nucleus"/>
    <property type="evidence" value="ECO:0007669"/>
    <property type="project" value="TreeGrafter"/>
</dbReference>
<comment type="caution">
    <text evidence="9">The sequence shown here is derived from an EMBL/GenBank/DDBJ whole genome shotgun (WGS) entry which is preliminary data.</text>
</comment>
<dbReference type="InterPro" id="IPR026489">
    <property type="entry name" value="CXC_dom"/>
</dbReference>
<sequence length="1186" mass="131606">MPVDIDLTQDSEDESVRPSRSVAPGLSYIDLTEDGDDGSVLSASSRTRNDHSRTATPRKVKPNPGGSVSPALSKNAPPPRDTAPSRGLPRDGPISFRQSGEAFGSGSSSLENVKSMPPKSTVLANTSGPSSKQSPFHPYGSPLDIQQTHPGARESSQPKAGKVPLPRERAANVVPPSLRSPPKEKRAASITSAAPASWASSNLAEKESSSSKPVTTAAPARQSPTPKVAPVAHNLASSSKPAEASRPSRHSSKDQFLPDFYTSSENEDPSSSDSEEPPIEPILPRNDIQPMLVTPSKRSSRSKLHAQRSIPDSIGSPSPNFARLRNTQNPPNPTKRDESPREVMTRRNMSKEKNGEGLNQPNTPTIRGLEESLRSLERDMKNVHALTIRHLLRDAREAEAAREQLFVDAVSPFGSLKGIQLELKTPLPKGAYSQQLDSYTVKGKSSNNNSKLTKSRSIIVAKTFKSDVSRVPKFSSHTFVRRNILSADDEKLRFVPYLGDVDSSQNNKRRLEKDLAEAYTAERSEPSRVSENISNLGAHLEYWLEDLDIGCTKQILEHYILRQEDIDESGLGKKARKTLLKSFATPLTTENLKMANKFSQAFETVFGLSLAKVLWPADRLKEMMEAAKANSGRKSLDNIATSLETHLETYTALSCLICGAIECQTHGAYQKDSDDDTEQAFKKQISMPPKELIRLYEEHLANNPKSNDIIDTYGEPCGEECHLAMDSYPTYPEFTQKSIEDLRNMLFGWEEKLSRSCDISLGMESPCWQVFLEIEKIELGREMRTPEEPLAGRAKRPNWYDNKRKELKAGFEDMTSAHLHQERSQINPCAHTGRPCDADCPCAKADILCESMCSCLDDCPRKFTGCPCSLYGRPCSSDSCICIQMNRECGPQCAKCGAVERLDPRNKYNDALFTTGCQNIALSRGVAKSLIMGESQLEGTGFGLYAAEPIRKGEFLSEYGGEIISTDEAERRGIIYDRKFLSFLFDLNGDWAIDAARLGNKTRFINHADNDKDGLNCEAKILFVNGEHRIKFLALRDIREGEELLFNYGKKFADKHGLNKKLPKIKEGAKKGVVVDDALDALDGVDSRRKGTNSKGNMTGMNRGRGRGRGRGRARKSAPTRDMAKKLESEPEPEIEEEEEDEDEDEEMADVPADVDDEEDDYEEDEDGPRNFRPRRRKTKPLRYTR</sequence>
<reference evidence="9 10" key="1">
    <citation type="submission" date="2018-05" db="EMBL/GenBank/DDBJ databases">
        <title>Genome sequencing and assembly of the regulated plant pathogen Lachnellula willkommii and related sister species for the development of diagnostic species identification markers.</title>
        <authorList>
            <person name="Giroux E."/>
            <person name="Bilodeau G."/>
        </authorList>
    </citation>
    <scope>NUCLEOTIDE SEQUENCE [LARGE SCALE GENOMIC DNA]</scope>
    <source>
        <strain evidence="9 10">CBS 185.66</strain>
    </source>
</reference>
<feature type="compositionally biased region" description="Acidic residues" evidence="6">
    <location>
        <begin position="265"/>
        <end position="278"/>
    </location>
</feature>
<dbReference type="Pfam" id="PF21509">
    <property type="entry name" value="Ezh2-like__CXC_fung"/>
    <property type="match status" value="1"/>
</dbReference>
<feature type="domain" description="CXC" evidence="8">
    <location>
        <begin position="802"/>
        <end position="913"/>
    </location>
</feature>
<dbReference type="InterPro" id="IPR001214">
    <property type="entry name" value="SET_dom"/>
</dbReference>
<dbReference type="InterPro" id="IPR046341">
    <property type="entry name" value="SET_dom_sf"/>
</dbReference>
<dbReference type="RefSeq" id="XP_031007542.1">
    <property type="nucleotide sequence ID" value="XM_031147178.1"/>
</dbReference>
<evidence type="ECO:0000256" key="4">
    <source>
        <dbReference type="ARBA" id="ARBA00023015"/>
    </source>
</evidence>
<evidence type="ECO:0000256" key="6">
    <source>
        <dbReference type="SAM" id="MobiDB-lite"/>
    </source>
</evidence>
<evidence type="ECO:0000313" key="9">
    <source>
        <dbReference type="EMBL" id="TVY28754.1"/>
    </source>
</evidence>
<feature type="domain" description="SET" evidence="7">
    <location>
        <begin position="928"/>
        <end position="1049"/>
    </location>
</feature>
<accession>A0A8H8R5E1</accession>
<dbReference type="InterPro" id="IPR045318">
    <property type="entry name" value="EZH1/2-like"/>
</dbReference>
<keyword evidence="2 9" id="KW-0808">Transferase</keyword>
<evidence type="ECO:0000259" key="8">
    <source>
        <dbReference type="PROSITE" id="PS51633"/>
    </source>
</evidence>
<feature type="region of interest" description="Disordered" evidence="6">
    <location>
        <begin position="1"/>
        <end position="366"/>
    </location>
</feature>
<feature type="compositionally biased region" description="Basic residues" evidence="6">
    <location>
        <begin position="1172"/>
        <end position="1186"/>
    </location>
</feature>
<feature type="compositionally biased region" description="Basic and acidic residues" evidence="6">
    <location>
        <begin position="334"/>
        <end position="355"/>
    </location>
</feature>
<keyword evidence="1 9" id="KW-0489">Methyltransferase</keyword>
<dbReference type="InterPro" id="IPR048360">
    <property type="entry name" value="Ezh2_CXC_fung"/>
</dbReference>
<dbReference type="GO" id="GO:0046976">
    <property type="term" value="F:histone H3K27 methyltransferase activity"/>
    <property type="evidence" value="ECO:0007669"/>
    <property type="project" value="TreeGrafter"/>
</dbReference>
<dbReference type="PANTHER" id="PTHR45747:SF4">
    <property type="entry name" value="HISTONE-LYSINE N-METHYLTRANSFERASE E(Z)"/>
    <property type="match status" value="1"/>
</dbReference>
<dbReference type="SMART" id="SM00317">
    <property type="entry name" value="SET"/>
    <property type="match status" value="1"/>
</dbReference>
<dbReference type="EMBL" id="QGMH01000026">
    <property type="protein sequence ID" value="TVY28754.1"/>
    <property type="molecule type" value="Genomic_DNA"/>
</dbReference>
<gene>
    <name evidence="9" type="primary">ezh2</name>
    <name evidence="9" type="ORF">LHYA1_G002201</name>
</gene>
<keyword evidence="3" id="KW-0949">S-adenosyl-L-methionine</keyword>
<feature type="region of interest" description="Disordered" evidence="6">
    <location>
        <begin position="1085"/>
        <end position="1186"/>
    </location>
</feature>
<dbReference type="AlphaFoldDB" id="A0A8H8R5E1"/>
<dbReference type="Gene3D" id="2.170.270.10">
    <property type="entry name" value="SET domain"/>
    <property type="match status" value="1"/>
</dbReference>
<feature type="compositionally biased region" description="Basic residues" evidence="6">
    <location>
        <begin position="1104"/>
        <end position="1118"/>
    </location>
</feature>
<feature type="compositionally biased region" description="Polar residues" evidence="6">
    <location>
        <begin position="144"/>
        <end position="158"/>
    </location>
</feature>
<dbReference type="CDD" id="cd10519">
    <property type="entry name" value="SET_EZH"/>
    <property type="match status" value="1"/>
</dbReference>
<dbReference type="GeneID" id="41982399"/>
<dbReference type="OrthoDB" id="6141102at2759"/>
<organism evidence="9 10">
    <name type="scientific">Lachnellula hyalina</name>
    <dbReference type="NCBI Taxonomy" id="1316788"/>
    <lineage>
        <taxon>Eukaryota</taxon>
        <taxon>Fungi</taxon>
        <taxon>Dikarya</taxon>
        <taxon>Ascomycota</taxon>
        <taxon>Pezizomycotina</taxon>
        <taxon>Leotiomycetes</taxon>
        <taxon>Helotiales</taxon>
        <taxon>Lachnaceae</taxon>
        <taxon>Lachnellula</taxon>
    </lineage>
</organism>
<feature type="compositionally biased region" description="Polar residues" evidence="6">
    <location>
        <begin position="122"/>
        <end position="134"/>
    </location>
</feature>
<dbReference type="Proteomes" id="UP000431533">
    <property type="component" value="Unassembled WGS sequence"/>
</dbReference>
<keyword evidence="5" id="KW-0804">Transcription</keyword>
<evidence type="ECO:0000256" key="2">
    <source>
        <dbReference type="ARBA" id="ARBA00022679"/>
    </source>
</evidence>
<feature type="compositionally biased region" description="Polar residues" evidence="6">
    <location>
        <begin position="315"/>
        <end position="329"/>
    </location>
</feature>
<dbReference type="PANTHER" id="PTHR45747">
    <property type="entry name" value="HISTONE-LYSINE N-METHYLTRANSFERASE E(Z)"/>
    <property type="match status" value="1"/>
</dbReference>
<keyword evidence="4" id="KW-0805">Transcription regulation</keyword>